<dbReference type="OrthoDB" id="25402at2759"/>
<dbReference type="InterPro" id="IPR055469">
    <property type="entry name" value="DUF7041"/>
</dbReference>
<gene>
    <name evidence="2" type="primary">TY3B-I_1233</name>
    <name evidence="2" type="ORF">AVEN_223917_1</name>
</gene>
<dbReference type="InterPro" id="IPR038717">
    <property type="entry name" value="Tc1-like_DDE_dom"/>
</dbReference>
<dbReference type="CDD" id="cd01647">
    <property type="entry name" value="RT_LTR"/>
    <property type="match status" value="1"/>
</dbReference>
<dbReference type="Gene3D" id="3.10.10.10">
    <property type="entry name" value="HIV Type 1 Reverse Transcriptase, subunit A, domain 1"/>
    <property type="match status" value="1"/>
</dbReference>
<dbReference type="AlphaFoldDB" id="A0A4Y2QZ11"/>
<dbReference type="InterPro" id="IPR043128">
    <property type="entry name" value="Rev_trsase/Diguanyl_cyclase"/>
</dbReference>
<proteinExistence type="predicted"/>
<protein>
    <submittedName>
        <fullName evidence="2">Transposon Ty3-I Gag-Pol polyprotein</fullName>
    </submittedName>
</protein>
<dbReference type="Pfam" id="PF13358">
    <property type="entry name" value="DDE_3"/>
    <property type="match status" value="1"/>
</dbReference>
<dbReference type="SUPFAM" id="SSF56672">
    <property type="entry name" value="DNA/RNA polymerases"/>
    <property type="match status" value="1"/>
</dbReference>
<comment type="caution">
    <text evidence="2">The sequence shown here is derived from an EMBL/GenBank/DDBJ whole genome shotgun (WGS) entry which is preliminary data.</text>
</comment>
<evidence type="ECO:0000259" key="1">
    <source>
        <dbReference type="PROSITE" id="PS50878"/>
    </source>
</evidence>
<dbReference type="Pfam" id="PF23055">
    <property type="entry name" value="DUF7041"/>
    <property type="match status" value="1"/>
</dbReference>
<evidence type="ECO:0000313" key="3">
    <source>
        <dbReference type="Proteomes" id="UP000499080"/>
    </source>
</evidence>
<dbReference type="PROSITE" id="PS50878">
    <property type="entry name" value="RT_POL"/>
    <property type="match status" value="1"/>
</dbReference>
<dbReference type="FunFam" id="3.30.70.270:FF:000003">
    <property type="entry name" value="Transposon Ty3-G Gag-Pol polyprotein"/>
    <property type="match status" value="1"/>
</dbReference>
<dbReference type="EMBL" id="BGPR01015196">
    <property type="protein sequence ID" value="GBN68369.1"/>
    <property type="molecule type" value="Genomic_DNA"/>
</dbReference>
<sequence length="473" mass="54316">MLDGRTPLHVFERDTVTDVRYRDEILEPYVRLFRGAVGTEFILMDDNARTHRALLVDEFLESEDIRRMDWPARSPDVNPIENVWDALGRAIATRNPPPKTIQEMKTVFLNEWDQLPQEMINCLISRTSISEDSTKYHALVSASDSRILSQTRNIVLSPPRDNAYTALKERIISLFSQSENARLRQLLQDFHLGDLRPSQLLSQMKSLAGDKISTQLLRTLWLQRLPIQMQQILSACKDELSDLSSIADKVHELSGFSEANAVSLPPKDSVSELRNEIEQLHEEVQLLALSRREMSYPKKPRSWSASRTRTPVERHKPRNYVPKTAVITPLGLYEYKYVCFGLRNASQTFQRYLDSVIRDLDFCYAYLDDIIVASPDEDSHKRDLESLFQCLSKNGIVINPDKCVYGQTQLSYLGFHISAAGLKPLPEKVETILNYPLPDAVDKLRRFLAIVNFYHRFIKNASAVQAPLFHLVK</sequence>
<dbReference type="InterPro" id="IPR036397">
    <property type="entry name" value="RNaseH_sf"/>
</dbReference>
<dbReference type="PANTHER" id="PTHR33327">
    <property type="entry name" value="ENDONUCLEASE"/>
    <property type="match status" value="1"/>
</dbReference>
<evidence type="ECO:0000313" key="2">
    <source>
        <dbReference type="EMBL" id="GBN68369.1"/>
    </source>
</evidence>
<dbReference type="Gene3D" id="3.30.70.270">
    <property type="match status" value="2"/>
</dbReference>
<accession>A0A4Y2QZ11</accession>
<dbReference type="Pfam" id="PF00078">
    <property type="entry name" value="RVT_1"/>
    <property type="match status" value="1"/>
</dbReference>
<dbReference type="InterPro" id="IPR043502">
    <property type="entry name" value="DNA/RNA_pol_sf"/>
</dbReference>
<feature type="domain" description="Reverse transcriptase" evidence="1">
    <location>
        <begin position="138"/>
        <end position="417"/>
    </location>
</feature>
<reference evidence="2 3" key="1">
    <citation type="journal article" date="2019" name="Sci. Rep.">
        <title>Orb-weaving spider Araneus ventricosus genome elucidates the spidroin gene catalogue.</title>
        <authorList>
            <person name="Kono N."/>
            <person name="Nakamura H."/>
            <person name="Ohtoshi R."/>
            <person name="Moran D.A.P."/>
            <person name="Shinohara A."/>
            <person name="Yoshida Y."/>
            <person name="Fujiwara M."/>
            <person name="Mori M."/>
            <person name="Tomita M."/>
            <person name="Arakawa K."/>
        </authorList>
    </citation>
    <scope>NUCLEOTIDE SEQUENCE [LARGE SCALE GENOMIC DNA]</scope>
</reference>
<dbReference type="PANTHER" id="PTHR33327:SF3">
    <property type="entry name" value="RNA-DIRECTED DNA POLYMERASE"/>
    <property type="match status" value="1"/>
</dbReference>
<dbReference type="GO" id="GO:0071897">
    <property type="term" value="P:DNA biosynthetic process"/>
    <property type="evidence" value="ECO:0007669"/>
    <property type="project" value="UniProtKB-ARBA"/>
</dbReference>
<keyword evidence="3" id="KW-1185">Reference proteome</keyword>
<dbReference type="InterPro" id="IPR000477">
    <property type="entry name" value="RT_dom"/>
</dbReference>
<name>A0A4Y2QZ11_ARAVE</name>
<dbReference type="Proteomes" id="UP000499080">
    <property type="component" value="Unassembled WGS sequence"/>
</dbReference>
<organism evidence="2 3">
    <name type="scientific">Araneus ventricosus</name>
    <name type="common">Orbweaver spider</name>
    <name type="synonym">Epeira ventricosa</name>
    <dbReference type="NCBI Taxonomy" id="182803"/>
    <lineage>
        <taxon>Eukaryota</taxon>
        <taxon>Metazoa</taxon>
        <taxon>Ecdysozoa</taxon>
        <taxon>Arthropoda</taxon>
        <taxon>Chelicerata</taxon>
        <taxon>Arachnida</taxon>
        <taxon>Araneae</taxon>
        <taxon>Araneomorphae</taxon>
        <taxon>Entelegynae</taxon>
        <taxon>Araneoidea</taxon>
        <taxon>Araneidae</taxon>
        <taxon>Araneus</taxon>
    </lineage>
</organism>
<dbReference type="Gene3D" id="3.30.420.10">
    <property type="entry name" value="Ribonuclease H-like superfamily/Ribonuclease H"/>
    <property type="match status" value="1"/>
</dbReference>
<dbReference type="GO" id="GO:0003676">
    <property type="term" value="F:nucleic acid binding"/>
    <property type="evidence" value="ECO:0007669"/>
    <property type="project" value="InterPro"/>
</dbReference>